<dbReference type="EMBL" id="JAPDGR010001321">
    <property type="protein sequence ID" value="KAJ2984182.1"/>
    <property type="molecule type" value="Genomic_DNA"/>
</dbReference>
<accession>A0ACC1NZ47</accession>
<gene>
    <name evidence="1" type="ORF">NUW58_g6128</name>
</gene>
<proteinExistence type="predicted"/>
<sequence>MANPLNVKLVQDKTTGEYELFLSEFDENSLPLEANLVTPATATATATPTPTPESAPNTGTSKDDTSKSDAGESDAGESDAGESDAGESDAGESDAGKSDTSKDDTRSGSLALELQRMKMRISSIETGASANAAKDVLLDLEKRKIYDNFIKTNSLPLKAETSAFDEDFAYGAFDEDSSDDAMKEDSEGNSEEDNEKKAESGTAPSDLILNEDAEMGDIETEDMEMENIETEDGDGTVEDIYHQNVGRQI</sequence>
<protein>
    <submittedName>
        <fullName evidence="1">Uncharacterized protein</fullName>
    </submittedName>
</protein>
<dbReference type="Proteomes" id="UP001143856">
    <property type="component" value="Unassembled WGS sequence"/>
</dbReference>
<comment type="caution">
    <text evidence="1">The sequence shown here is derived from an EMBL/GenBank/DDBJ whole genome shotgun (WGS) entry which is preliminary data.</text>
</comment>
<evidence type="ECO:0000313" key="2">
    <source>
        <dbReference type="Proteomes" id="UP001143856"/>
    </source>
</evidence>
<reference evidence="1" key="1">
    <citation type="submission" date="2022-10" db="EMBL/GenBank/DDBJ databases">
        <title>Genome Sequence of Xylaria curta.</title>
        <authorList>
            <person name="Buettner E."/>
        </authorList>
    </citation>
    <scope>NUCLEOTIDE SEQUENCE</scope>
    <source>
        <strain evidence="1">Babe10</strain>
    </source>
</reference>
<keyword evidence="2" id="KW-1185">Reference proteome</keyword>
<evidence type="ECO:0000313" key="1">
    <source>
        <dbReference type="EMBL" id="KAJ2984182.1"/>
    </source>
</evidence>
<organism evidence="1 2">
    <name type="scientific">Xylaria curta</name>
    <dbReference type="NCBI Taxonomy" id="42375"/>
    <lineage>
        <taxon>Eukaryota</taxon>
        <taxon>Fungi</taxon>
        <taxon>Dikarya</taxon>
        <taxon>Ascomycota</taxon>
        <taxon>Pezizomycotina</taxon>
        <taxon>Sordariomycetes</taxon>
        <taxon>Xylariomycetidae</taxon>
        <taxon>Xylariales</taxon>
        <taxon>Xylariaceae</taxon>
        <taxon>Xylaria</taxon>
    </lineage>
</organism>
<name>A0ACC1NZ47_9PEZI</name>